<name>A0A0A9DDV5_ARUDO</name>
<feature type="region of interest" description="Disordered" evidence="1">
    <location>
        <begin position="119"/>
        <end position="157"/>
    </location>
</feature>
<dbReference type="AlphaFoldDB" id="A0A0A9DDV5"/>
<sequence>MSTFIDAPLRLLHKLADKKHSGGCAITTDVVLCHRSPRDHDCCRVLDLHFLQEGVPILGQLDVTSSTDKHLDGALGAEVSLEHVLEALGGVNVHVQRRRVVEHLRVGVQRAERHGCGARITSPARSCSGSPGGISPETAAERWGARKREVREAEREQ</sequence>
<reference evidence="2" key="2">
    <citation type="journal article" date="2015" name="Data Brief">
        <title>Shoot transcriptome of the giant reed, Arundo donax.</title>
        <authorList>
            <person name="Barrero R.A."/>
            <person name="Guerrero F.D."/>
            <person name="Moolhuijzen P."/>
            <person name="Goolsby J.A."/>
            <person name="Tidwell J."/>
            <person name="Bellgard S.E."/>
            <person name="Bellgard M.I."/>
        </authorList>
    </citation>
    <scope>NUCLEOTIDE SEQUENCE</scope>
    <source>
        <tissue evidence="2">Shoot tissue taken approximately 20 cm above the soil surface</tissue>
    </source>
</reference>
<organism evidence="2">
    <name type="scientific">Arundo donax</name>
    <name type="common">Giant reed</name>
    <name type="synonym">Donax arundinaceus</name>
    <dbReference type="NCBI Taxonomy" id="35708"/>
    <lineage>
        <taxon>Eukaryota</taxon>
        <taxon>Viridiplantae</taxon>
        <taxon>Streptophyta</taxon>
        <taxon>Embryophyta</taxon>
        <taxon>Tracheophyta</taxon>
        <taxon>Spermatophyta</taxon>
        <taxon>Magnoliopsida</taxon>
        <taxon>Liliopsida</taxon>
        <taxon>Poales</taxon>
        <taxon>Poaceae</taxon>
        <taxon>PACMAD clade</taxon>
        <taxon>Arundinoideae</taxon>
        <taxon>Arundineae</taxon>
        <taxon>Arundo</taxon>
    </lineage>
</organism>
<reference evidence="2" key="1">
    <citation type="submission" date="2014-09" db="EMBL/GenBank/DDBJ databases">
        <authorList>
            <person name="Magalhaes I.L.F."/>
            <person name="Oliveira U."/>
            <person name="Santos F.R."/>
            <person name="Vidigal T.H.D.A."/>
            <person name="Brescovit A.D."/>
            <person name="Santos A.J."/>
        </authorList>
    </citation>
    <scope>NUCLEOTIDE SEQUENCE</scope>
    <source>
        <tissue evidence="2">Shoot tissue taken approximately 20 cm above the soil surface</tissue>
    </source>
</reference>
<dbReference type="EMBL" id="GBRH01213027">
    <property type="protein sequence ID" value="JAD84868.1"/>
    <property type="molecule type" value="Transcribed_RNA"/>
</dbReference>
<proteinExistence type="predicted"/>
<protein>
    <submittedName>
        <fullName evidence="2">Uncharacterized protein</fullName>
    </submittedName>
</protein>
<accession>A0A0A9DDV5</accession>
<evidence type="ECO:0000313" key="2">
    <source>
        <dbReference type="EMBL" id="JAD84868.1"/>
    </source>
</evidence>
<feature type="compositionally biased region" description="Basic and acidic residues" evidence="1">
    <location>
        <begin position="139"/>
        <end position="157"/>
    </location>
</feature>
<evidence type="ECO:0000256" key="1">
    <source>
        <dbReference type="SAM" id="MobiDB-lite"/>
    </source>
</evidence>